<reference evidence="1" key="1">
    <citation type="journal article" date="2021" name="Proc. Natl. Acad. Sci. U.S.A.">
        <title>A Catalog of Tens of Thousands of Viruses from Human Metagenomes Reveals Hidden Associations with Chronic Diseases.</title>
        <authorList>
            <person name="Tisza M.J."/>
            <person name="Buck C.B."/>
        </authorList>
    </citation>
    <scope>NUCLEOTIDE SEQUENCE</scope>
    <source>
        <strain evidence="1">CtLnO19</strain>
    </source>
</reference>
<dbReference type="Pfam" id="PF20286">
    <property type="entry name" value="divDNApol"/>
    <property type="match status" value="1"/>
</dbReference>
<name>A0A8S5NZG6_9CAUD</name>
<dbReference type="SUPFAM" id="SSF56672">
    <property type="entry name" value="DNA/RNA polymerases"/>
    <property type="match status" value="1"/>
</dbReference>
<dbReference type="InterPro" id="IPR046908">
    <property type="entry name" value="divDNApol"/>
</dbReference>
<proteinExistence type="predicted"/>
<accession>A0A8S5NZG6</accession>
<dbReference type="EMBL" id="BK015301">
    <property type="protein sequence ID" value="DAE00214.1"/>
    <property type="molecule type" value="Genomic_DNA"/>
</dbReference>
<sequence>MEYRGLDLTENVFILKPEQYTRHLNPIGQYIDQQAQFLSIMRNYPLDKARQWVMKNIRKDGKFPLRNPKVVYVHKDENDDRVKGETTLVHYLKDAFANEEIMAATFTTFLPHKVKLSYLSEYVDVKKPERSKLKKRQFQMKQEGNFVAMAFANNGQNNIKRNLNSISGASSLASTAIYLASMHPVLTSNCRMTSGYANANNEKLLGGNRHYHNADITINNLVALTTNIDVENIRQILDKYHLYVPNTEELFEYILNSTRLYWRWPEKENLIKEFISKCSREQRAAIAFIYDLNALRIYNESFTRDFIGGLARKCNPIEGMTIEEAQAIFNKSLEEIKLVAIQICSDEVKGLKESQYISTETILKIAASIINIYEVFAKYKDYIQTFLRSSHLPGSLAQFPSSLRKIVLMSDTDSSIFTTKHWTNWFCENKRTKEKATPVFATMVMLSSLTLKHLLAIMSGNLGVETKRIFTIAMKNEFGMPTLVNLNRTKHYIYTVDYQEGNVYKEMSLDKKGVHLRNSNSPQEIIEHAEDIMKRLFYLYNEENKKIKVIDLLREVGDVERDIYKNVREGGIKYFRRAQIKNPESYKDTPDRESPYVHYLFWNATFGKYYGEVSEPPYSAVNVKLDINSAKATEDWLASFENQDLANAIRENLKQRGKDKVSSVSVPLELFLEKPLPKEIVGHVAIRELIANICSPYYIAFEAVGLFYLDKNNSKLISDFY</sequence>
<dbReference type="InterPro" id="IPR043502">
    <property type="entry name" value="DNA/RNA_pol_sf"/>
</dbReference>
<evidence type="ECO:0000313" key="1">
    <source>
        <dbReference type="EMBL" id="DAE00214.1"/>
    </source>
</evidence>
<organism evidence="1">
    <name type="scientific">Myoviridae sp. ctLnO19</name>
    <dbReference type="NCBI Taxonomy" id="2825085"/>
    <lineage>
        <taxon>Viruses</taxon>
        <taxon>Duplodnaviria</taxon>
        <taxon>Heunggongvirae</taxon>
        <taxon>Uroviricota</taxon>
        <taxon>Caudoviricetes</taxon>
    </lineage>
</organism>
<protein>
    <submittedName>
        <fullName evidence="1">DNA polymerase</fullName>
    </submittedName>
</protein>